<accession>A0A4Q2KCU1</accession>
<dbReference type="EMBL" id="SDOZ01000002">
    <property type="protein sequence ID" value="RXZ61817.1"/>
    <property type="molecule type" value="Genomic_DNA"/>
</dbReference>
<comment type="caution">
    <text evidence="1">The sequence shown here is derived from an EMBL/GenBank/DDBJ whole genome shotgun (WGS) entry which is preliminary data.</text>
</comment>
<protein>
    <submittedName>
        <fullName evidence="1">Uncharacterized protein</fullName>
    </submittedName>
</protein>
<reference evidence="1 2" key="1">
    <citation type="journal article" date="2019" name="Gut">
        <title>Antibiotics-induced monodominance of a novel gut bacterial order.</title>
        <authorList>
            <person name="Hildebrand F."/>
            <person name="Moitinho-Silva L."/>
            <person name="Blasche S."/>
            <person name="Jahn M.T."/>
            <person name="Gossmann T.I."/>
            <person name="Heuerta-Cepas J."/>
            <person name="Hercog R."/>
            <person name="Luetge M."/>
            <person name="Bahram M."/>
            <person name="Pryszlak A."/>
            <person name="Alves R.J."/>
            <person name="Waszak S.M."/>
            <person name="Zhu A."/>
            <person name="Ye L."/>
            <person name="Costea P.I."/>
            <person name="Aalvink S."/>
            <person name="Belzer C."/>
            <person name="Forslund S.K."/>
            <person name="Sunagawa S."/>
            <person name="Hentschel U."/>
            <person name="Merten C."/>
            <person name="Patil K.R."/>
            <person name="Benes V."/>
            <person name="Bork P."/>
        </authorList>
    </citation>
    <scope>NUCLEOTIDE SEQUENCE [LARGE SCALE GENOMIC DNA]</scope>
    <source>
        <strain evidence="1 2">HDS1380</strain>
    </source>
</reference>
<sequence length="605" mass="68460">MKKPIQWIAAALICAIVACSVGCDPKDKPTERVEDTRNLSAFEYTEANLTATDALGRTAPAGDISNGNDVGVFYHTWHGVHETPGKVLDITKIMAENPDYLGSDYLYENADKFHYWGEPLYGYYCSADPWVITRHVELMMAMGIDFLVYDYTNATAYNKEADAIFEVLQNFRDQGFNVPKVTFYTNTRSADVVCGLYRRYYEKGLYKDLWYAPDGKPLIIGVSEDGLISAQNRELYAMLKEDFFDFRESQWPDGKTTIENLETGFPWMSWQYPQKNFNGMMSVSLAQHPDAKMSNGPLTNNGRGFDYKKMRNYTSNSDKGTNYQGQWETVFENNADSSKKYVDQVLVTGFNEWMAIKLNDGNDSYFVDTFSEEYSRDIEMMKGGYGDNFVVQTLINTRKYKYSDAKHYKYDLKTMPLDDFSAEAWKDVKSEYKDPVGDALARDYRDAFSTTTYVDNSNRNDISSVRIAHDTANLYVRVETAEAVTAYNGTDKNWMNLLIQTENGGENSFAGFQYIVNRSPDGSGKTSVEKSRGGFSWESAGSAQYAVSGNVVLYSIPLASLGLTAQNCYIRIKACDNVTKPDDIMDYYVSGDSAPIGRFAYSYGY</sequence>
<name>A0A4Q2KCU1_9FIRM</name>
<dbReference type="Proteomes" id="UP000291269">
    <property type="component" value="Unassembled WGS sequence"/>
</dbReference>
<evidence type="ECO:0000313" key="2">
    <source>
        <dbReference type="Proteomes" id="UP000291269"/>
    </source>
</evidence>
<dbReference type="PROSITE" id="PS51257">
    <property type="entry name" value="PROKAR_LIPOPROTEIN"/>
    <property type="match status" value="1"/>
</dbReference>
<organism evidence="1 2">
    <name type="scientific">Candidatus Borkfalkia ceftriaxoniphila</name>
    <dbReference type="NCBI Taxonomy" id="2508949"/>
    <lineage>
        <taxon>Bacteria</taxon>
        <taxon>Bacillati</taxon>
        <taxon>Bacillota</taxon>
        <taxon>Clostridia</taxon>
        <taxon>Christensenellales</taxon>
        <taxon>Christensenellaceae</taxon>
        <taxon>Candidatus Borkfalkia</taxon>
    </lineage>
</organism>
<evidence type="ECO:0000313" key="1">
    <source>
        <dbReference type="EMBL" id="RXZ61817.1"/>
    </source>
</evidence>
<dbReference type="RefSeq" id="WP_129224865.1">
    <property type="nucleotide sequence ID" value="NZ_SDOZ01000002.1"/>
</dbReference>
<keyword evidence="2" id="KW-1185">Reference proteome</keyword>
<dbReference type="AlphaFoldDB" id="A0A4Q2KCU1"/>
<gene>
    <name evidence="1" type="ORF">ESZ91_05355</name>
</gene>
<dbReference type="OrthoDB" id="2502471at2"/>
<dbReference type="Gene3D" id="3.20.20.80">
    <property type="entry name" value="Glycosidases"/>
    <property type="match status" value="1"/>
</dbReference>
<proteinExistence type="predicted"/>